<feature type="region of interest" description="Disordered" evidence="1">
    <location>
        <begin position="1"/>
        <end position="230"/>
    </location>
</feature>
<feature type="compositionally biased region" description="Polar residues" evidence="1">
    <location>
        <begin position="12"/>
        <end position="27"/>
    </location>
</feature>
<dbReference type="Proteomes" id="UP001316803">
    <property type="component" value="Unassembled WGS sequence"/>
</dbReference>
<feature type="compositionally biased region" description="Low complexity" evidence="1">
    <location>
        <begin position="114"/>
        <end position="144"/>
    </location>
</feature>
<evidence type="ECO:0000256" key="1">
    <source>
        <dbReference type="SAM" id="MobiDB-lite"/>
    </source>
</evidence>
<dbReference type="EMBL" id="JAKLMC020000004">
    <property type="protein sequence ID" value="KAK5956807.1"/>
    <property type="molecule type" value="Genomic_DNA"/>
</dbReference>
<organism evidence="2 3">
    <name type="scientific">Knufia fluminis</name>
    <dbReference type="NCBI Taxonomy" id="191047"/>
    <lineage>
        <taxon>Eukaryota</taxon>
        <taxon>Fungi</taxon>
        <taxon>Dikarya</taxon>
        <taxon>Ascomycota</taxon>
        <taxon>Pezizomycotina</taxon>
        <taxon>Eurotiomycetes</taxon>
        <taxon>Chaetothyriomycetidae</taxon>
        <taxon>Chaetothyriales</taxon>
        <taxon>Trichomeriaceae</taxon>
        <taxon>Knufia</taxon>
    </lineage>
</organism>
<name>A0AAN8I6G4_9EURO</name>
<keyword evidence="3" id="KW-1185">Reference proteome</keyword>
<feature type="compositionally biased region" description="Low complexity" evidence="1">
    <location>
        <begin position="188"/>
        <end position="202"/>
    </location>
</feature>
<gene>
    <name evidence="2" type="ORF">OHC33_002295</name>
</gene>
<feature type="compositionally biased region" description="Basic residues" evidence="1">
    <location>
        <begin position="38"/>
        <end position="49"/>
    </location>
</feature>
<protein>
    <submittedName>
        <fullName evidence="2">Uncharacterized protein</fullName>
    </submittedName>
</protein>
<proteinExistence type="predicted"/>
<evidence type="ECO:0000313" key="2">
    <source>
        <dbReference type="EMBL" id="KAK5956807.1"/>
    </source>
</evidence>
<sequence length="284" mass="31501">MSQYGYHDGMYSSDSEYSIVPISSDSSEYARPTGGCTRHSKRNCPRRQRQYSDSGYSSITQGMSGLSMDSRSGYTPSRSQSVRSRVPPRAPMPPPAVHSSEYDEYSESEDGYSRSRASSSRSHSRTPSRVPSGRSYSRAPSSRSRYIDDYEPSSRAAPPPSRSMSRSRSTRGPSSQRYLEPEYPTPEPSRSTSRRGPSSRQPQPEPEYEDEYEDEYEYNGPQAGEKSVAQIQSEIAQVNREQARLYKIRTGGGAGGGSQRRGDGGRVKGERTTAAFLKVAGMFL</sequence>
<accession>A0AAN8I6G4</accession>
<comment type="caution">
    <text evidence="2">The sequence shown here is derived from an EMBL/GenBank/DDBJ whole genome shotgun (WGS) entry which is preliminary data.</text>
</comment>
<feature type="compositionally biased region" description="Gly residues" evidence="1">
    <location>
        <begin position="250"/>
        <end position="259"/>
    </location>
</feature>
<feature type="region of interest" description="Disordered" evidence="1">
    <location>
        <begin position="249"/>
        <end position="268"/>
    </location>
</feature>
<feature type="compositionally biased region" description="Low complexity" evidence="1">
    <location>
        <begin position="162"/>
        <end position="175"/>
    </location>
</feature>
<evidence type="ECO:0000313" key="3">
    <source>
        <dbReference type="Proteomes" id="UP001316803"/>
    </source>
</evidence>
<feature type="compositionally biased region" description="Acidic residues" evidence="1">
    <location>
        <begin position="206"/>
        <end position="217"/>
    </location>
</feature>
<dbReference type="AlphaFoldDB" id="A0AAN8I6G4"/>
<feature type="compositionally biased region" description="Low complexity" evidence="1">
    <location>
        <begin position="76"/>
        <end position="87"/>
    </location>
</feature>
<feature type="compositionally biased region" description="Polar residues" evidence="1">
    <location>
        <begin position="51"/>
        <end position="75"/>
    </location>
</feature>
<reference evidence="2 3" key="1">
    <citation type="submission" date="2022-12" db="EMBL/GenBank/DDBJ databases">
        <title>Genomic features and morphological characterization of a novel Knufia sp. strain isolated from spacecraft assembly facility.</title>
        <authorList>
            <person name="Teixeira M."/>
            <person name="Chander A.M."/>
            <person name="Stajich J.E."/>
            <person name="Venkateswaran K."/>
        </authorList>
    </citation>
    <scope>NUCLEOTIDE SEQUENCE [LARGE SCALE GENOMIC DNA]</scope>
    <source>
        <strain evidence="2 3">FJI-L2-BK-P2</strain>
    </source>
</reference>